<feature type="compositionally biased region" description="Polar residues" evidence="1">
    <location>
        <begin position="750"/>
        <end position="763"/>
    </location>
</feature>
<name>A0A8T1ZJ12_9BRAS</name>
<feature type="compositionally biased region" description="Basic and acidic residues" evidence="1">
    <location>
        <begin position="794"/>
        <end position="809"/>
    </location>
</feature>
<feature type="compositionally biased region" description="Basic and acidic residues" evidence="1">
    <location>
        <begin position="311"/>
        <end position="326"/>
    </location>
</feature>
<dbReference type="PANTHER" id="PTHR48449">
    <property type="entry name" value="DUF1985 DOMAIN-CONTAINING PROTEIN"/>
    <property type="match status" value="1"/>
</dbReference>
<feature type="compositionally biased region" description="Basic and acidic residues" evidence="1">
    <location>
        <begin position="364"/>
        <end position="383"/>
    </location>
</feature>
<evidence type="ECO:0000313" key="2">
    <source>
        <dbReference type="EMBL" id="KAG7559352.1"/>
    </source>
</evidence>
<proteinExistence type="predicted"/>
<dbReference type="Proteomes" id="UP000694240">
    <property type="component" value="Chromosome 10"/>
</dbReference>
<feature type="compositionally biased region" description="Basic and acidic residues" evidence="1">
    <location>
        <begin position="273"/>
        <end position="298"/>
    </location>
</feature>
<dbReference type="PANTHER" id="PTHR48449:SF1">
    <property type="entry name" value="DUF1985 DOMAIN-CONTAINING PROTEIN"/>
    <property type="match status" value="1"/>
</dbReference>
<feature type="compositionally biased region" description="Basic and acidic residues" evidence="1">
    <location>
        <begin position="731"/>
        <end position="744"/>
    </location>
</feature>
<accession>A0A8T1ZJ12</accession>
<feature type="compositionally biased region" description="Basic and acidic residues" evidence="1">
    <location>
        <begin position="402"/>
        <end position="429"/>
    </location>
</feature>
<feature type="region of interest" description="Disordered" evidence="1">
    <location>
        <begin position="273"/>
        <end position="460"/>
    </location>
</feature>
<dbReference type="AlphaFoldDB" id="A0A8T1ZJ12"/>
<dbReference type="EMBL" id="JAEFBK010000010">
    <property type="protein sequence ID" value="KAG7559352.1"/>
    <property type="molecule type" value="Genomic_DNA"/>
</dbReference>
<feature type="region of interest" description="Disordered" evidence="1">
    <location>
        <begin position="686"/>
        <end position="818"/>
    </location>
</feature>
<sequence>MLRKGKAPSKAPYFWTQKEHFTLEQLQKRLFEPNQLHPLDAEEKLSLGMVILTEAFLFTPGSLEKIPLSRLVHASEFAIYTSQPWGKHAYRVLATSIQRINENTWAKGTYEVKGFAMAILLWAFSAVPSLGSAFATECVTSRSEYPLCLKWETTQTPRFSHVVDVVKKMNSVKVNTVIGNPYEYSYLVASSHEDDIDFQEIVRLVQKGYRLKETDWSAGFIDVFTVLQEIGEQTMNNNLSDSEKLDKILNLLQDFNRRIAVIEYVLKSHLEKDETERCEKKESDVQEETCARTEESDKAGPNIDGDIGVDGDSREGDECGPTRDGDIDVDGDNKEDDECGPSTFEDSIREPNTEDGSYAGDDEYSQKIRSEDDTAEPTAKDKSPTPNFSTPNFNIISEDSQDCGKDVSNNKKVGESSANKGKDKEKEGISESETNNEAWLPLGDDASQSQSRRKKRKKEDTWMKAGLSLKDLLNTLSTKGNAMDPDERVRLGALILVEGILIASNPVNKIEKEHLVRASSFTEFCKYPRACIVYGSLVDCLKKITLTQLFRDQCGLPGFVFAIQIWALTAVAELGKNFGSRVLEPNDNRPLISQWMTTKCPTKKDIANVTQVATFDIKHIIGDPEQYSHLVLPPNPEDKDWFEVFDLVVQGYRMTSETLDLIYKSCLELNKRMLVVEKHLGIKAPDARDDEEKEFSASSSGVVAQEEGATDEVPHATEESDPQCSNVNDKVSQKKEKQHEEMRNMDGAPQGTQESDSQRSNVNDKVAQTEEAQHNKMGHSEEPSQESDSQQSKVNDKEEEARLKKEHSGLAKRKALLALHPDKQHGASAEQKYLATRLFSVIKQEWDTYIRKKKV</sequence>
<feature type="compositionally biased region" description="Basic and acidic residues" evidence="1">
    <location>
        <begin position="767"/>
        <end position="782"/>
    </location>
</feature>
<feature type="compositionally biased region" description="Polar residues" evidence="1">
    <location>
        <begin position="384"/>
        <end position="398"/>
    </location>
</feature>
<reference evidence="2 3" key="1">
    <citation type="submission" date="2020-12" db="EMBL/GenBank/DDBJ databases">
        <title>Concerted genomic and epigenomic changes stabilize Arabidopsis allopolyploids.</title>
        <authorList>
            <person name="Chen Z."/>
        </authorList>
    </citation>
    <scope>NUCLEOTIDE SEQUENCE [LARGE SCALE GENOMIC DNA]</scope>
    <source>
        <strain evidence="2">Allo738</strain>
        <tissue evidence="2">Leaf</tissue>
    </source>
</reference>
<gene>
    <name evidence="2" type="ORF">ISN45_Aa05g009490</name>
</gene>
<evidence type="ECO:0000313" key="3">
    <source>
        <dbReference type="Proteomes" id="UP000694240"/>
    </source>
</evidence>
<organism evidence="2 3">
    <name type="scientific">Arabidopsis thaliana x Arabidopsis arenosa</name>
    <dbReference type="NCBI Taxonomy" id="1240361"/>
    <lineage>
        <taxon>Eukaryota</taxon>
        <taxon>Viridiplantae</taxon>
        <taxon>Streptophyta</taxon>
        <taxon>Embryophyta</taxon>
        <taxon>Tracheophyta</taxon>
        <taxon>Spermatophyta</taxon>
        <taxon>Magnoliopsida</taxon>
        <taxon>eudicotyledons</taxon>
        <taxon>Gunneridae</taxon>
        <taxon>Pentapetalae</taxon>
        <taxon>rosids</taxon>
        <taxon>malvids</taxon>
        <taxon>Brassicales</taxon>
        <taxon>Brassicaceae</taxon>
        <taxon>Camelineae</taxon>
        <taxon>Arabidopsis</taxon>
    </lineage>
</organism>
<protein>
    <submittedName>
        <fullName evidence="2">Uncharacterized protein</fullName>
    </submittedName>
</protein>
<keyword evidence="3" id="KW-1185">Reference proteome</keyword>
<feature type="compositionally biased region" description="Acidic residues" evidence="1">
    <location>
        <begin position="327"/>
        <end position="339"/>
    </location>
</feature>
<comment type="caution">
    <text evidence="2">The sequence shown here is derived from an EMBL/GenBank/DDBJ whole genome shotgun (WGS) entry which is preliminary data.</text>
</comment>
<evidence type="ECO:0000256" key="1">
    <source>
        <dbReference type="SAM" id="MobiDB-lite"/>
    </source>
</evidence>